<sequence>MAKLILVDNFCRESVADVLLEENLAEATATQKAVEYNDKYRSTDWSWFAKAVPDDYKLWGGISELI</sequence>
<name>A0A0V8QEW6_9FIRM</name>
<accession>A0A0V8QEW6</accession>
<evidence type="ECO:0000313" key="2">
    <source>
        <dbReference type="Proteomes" id="UP000054874"/>
    </source>
</evidence>
<comment type="caution">
    <text evidence="1">The sequence shown here is derived from an EMBL/GenBank/DDBJ whole genome shotgun (WGS) entry which is preliminary data.</text>
</comment>
<protein>
    <submittedName>
        <fullName evidence="1">Uncharacterized protein</fullName>
    </submittedName>
</protein>
<proteinExistence type="predicted"/>
<evidence type="ECO:0000313" key="1">
    <source>
        <dbReference type="EMBL" id="KSV59135.1"/>
    </source>
</evidence>
<keyword evidence="2" id="KW-1185">Reference proteome</keyword>
<dbReference type="Proteomes" id="UP000054874">
    <property type="component" value="Unassembled WGS sequence"/>
</dbReference>
<dbReference type="OrthoDB" id="2662906at2"/>
<gene>
    <name evidence="1" type="ORF">ASU35_10265</name>
</gene>
<dbReference type="EMBL" id="LNAM01000152">
    <property type="protein sequence ID" value="KSV59135.1"/>
    <property type="molecule type" value="Genomic_DNA"/>
</dbReference>
<reference evidence="1 2" key="1">
    <citation type="submission" date="2015-11" db="EMBL/GenBank/DDBJ databases">
        <title>Butyribacter intestini gen. nov., sp. nov., a butyric acid-producing bacterium of the family Lachnospiraceae isolated from the human faeces.</title>
        <authorList>
            <person name="Zou Y."/>
            <person name="Xue W."/>
            <person name="Luo G."/>
            <person name="Lv M."/>
        </authorList>
    </citation>
    <scope>NUCLEOTIDE SEQUENCE [LARGE SCALE GENOMIC DNA]</scope>
    <source>
        <strain evidence="1 2">ACET-33324</strain>
    </source>
</reference>
<dbReference type="RefSeq" id="WP_058352606.1">
    <property type="nucleotide sequence ID" value="NZ_CABMMD010000152.1"/>
</dbReference>
<organism evidence="1 2">
    <name type="scientific">Acetivibrio ethanolgignens</name>
    <dbReference type="NCBI Taxonomy" id="290052"/>
    <lineage>
        <taxon>Bacteria</taxon>
        <taxon>Bacillati</taxon>
        <taxon>Bacillota</taxon>
        <taxon>Clostridia</taxon>
        <taxon>Eubacteriales</taxon>
        <taxon>Oscillospiraceae</taxon>
        <taxon>Acetivibrio</taxon>
    </lineage>
</organism>
<dbReference type="AlphaFoldDB" id="A0A0V8QEW6"/>